<proteinExistence type="inferred from homology"/>
<reference evidence="4" key="1">
    <citation type="submission" date="2017-09" db="EMBL/GenBank/DDBJ databases">
        <title>Depth-based differentiation of microbial function through sediment-hosted aquifers and enrichment of novel symbionts in the deep terrestrial subsurface.</title>
        <authorList>
            <person name="Probst A.J."/>
            <person name="Ladd B."/>
            <person name="Jarett J.K."/>
            <person name="Geller-Mcgrath D.E."/>
            <person name="Sieber C.M.K."/>
            <person name="Emerson J.B."/>
            <person name="Anantharaman K."/>
            <person name="Thomas B.C."/>
            <person name="Malmstrom R."/>
            <person name="Stieglmeier M."/>
            <person name="Klingl A."/>
            <person name="Woyke T."/>
            <person name="Ryan C.M."/>
            <person name="Banfield J.F."/>
        </authorList>
    </citation>
    <scope>NUCLEOTIDE SEQUENCE [LARGE SCALE GENOMIC DNA]</scope>
</reference>
<accession>A0A2M6WD34</accession>
<name>A0A2M6WD34_9BACT</name>
<dbReference type="Pfam" id="PF02001">
    <property type="entry name" value="DUF134"/>
    <property type="match status" value="1"/>
</dbReference>
<comment type="caution">
    <text evidence="3">The sequence shown here is derived from an EMBL/GenBank/DDBJ whole genome shotgun (WGS) entry which is preliminary data.</text>
</comment>
<evidence type="ECO:0000313" key="4">
    <source>
        <dbReference type="Proteomes" id="UP000230543"/>
    </source>
</evidence>
<dbReference type="PANTHER" id="PTHR37478:SF2">
    <property type="entry name" value="UPF0251 PROTEIN TK0562"/>
    <property type="match status" value="1"/>
</dbReference>
<gene>
    <name evidence="3" type="ORF">COU22_00960</name>
</gene>
<dbReference type="PANTHER" id="PTHR37478">
    <property type="match status" value="1"/>
</dbReference>
<dbReference type="InterPro" id="IPR002852">
    <property type="entry name" value="UPF0251"/>
</dbReference>
<sequence length="92" mass="10700">MTRPRLPRRIAFRHRDLFYKPQGVPLSRLKIVSLSYEEAEALRLKDVEALSQLDCAKMMKISQSTFQRILSGARQKVSWAIIKGWAIRLSKN</sequence>
<dbReference type="AlphaFoldDB" id="A0A2M6WD34"/>
<evidence type="ECO:0000256" key="2">
    <source>
        <dbReference type="HAMAP-Rule" id="MF_00674"/>
    </source>
</evidence>
<comment type="similarity">
    <text evidence="1 2">Belongs to the UPF0251 family.</text>
</comment>
<evidence type="ECO:0000256" key="1">
    <source>
        <dbReference type="ARBA" id="ARBA00009350"/>
    </source>
</evidence>
<dbReference type="SUPFAM" id="SSF88659">
    <property type="entry name" value="Sigma3 and sigma4 domains of RNA polymerase sigma factors"/>
    <property type="match status" value="1"/>
</dbReference>
<evidence type="ECO:0000313" key="3">
    <source>
        <dbReference type="EMBL" id="PIT90655.1"/>
    </source>
</evidence>
<dbReference type="EMBL" id="PFBO01000029">
    <property type="protein sequence ID" value="PIT90655.1"/>
    <property type="molecule type" value="Genomic_DNA"/>
</dbReference>
<protein>
    <recommendedName>
        <fullName evidence="2">UPF0251 protein COU22_00960</fullName>
    </recommendedName>
</protein>
<dbReference type="InterPro" id="IPR013324">
    <property type="entry name" value="RNA_pol_sigma_r3/r4-like"/>
</dbReference>
<dbReference type="Proteomes" id="UP000230543">
    <property type="component" value="Unassembled WGS sequence"/>
</dbReference>
<dbReference type="HAMAP" id="MF_00674">
    <property type="entry name" value="UPF0251"/>
    <property type="match status" value="1"/>
</dbReference>
<organism evidence="3 4">
    <name type="scientific">Candidatus Komeilibacteria bacterium CG10_big_fil_rev_8_21_14_0_10_41_13</name>
    <dbReference type="NCBI Taxonomy" id="1974476"/>
    <lineage>
        <taxon>Bacteria</taxon>
        <taxon>Candidatus Komeiliibacteriota</taxon>
    </lineage>
</organism>